<feature type="domain" description="T6SS immunity protein Tdi1 C-terminal" evidence="2">
    <location>
        <begin position="137"/>
        <end position="181"/>
    </location>
</feature>
<dbReference type="InterPro" id="IPR015002">
    <property type="entry name" value="T6SS_Tdi1_C"/>
</dbReference>
<comment type="caution">
    <text evidence="3">The sequence shown here is derived from an EMBL/GenBank/DDBJ whole genome shotgun (WGS) entry which is preliminary data.</text>
</comment>
<dbReference type="Pfam" id="PF08906">
    <property type="entry name" value="T6SS_Tdi1_C"/>
    <property type="match status" value="1"/>
</dbReference>
<name>A0A6L5HUM0_9PSED</name>
<dbReference type="RefSeq" id="WP_153374180.1">
    <property type="nucleotide sequence ID" value="NZ_WIVU01000028.1"/>
</dbReference>
<dbReference type="Pfam" id="PF08887">
    <property type="entry name" value="GAD-like"/>
    <property type="match status" value="1"/>
</dbReference>
<dbReference type="InterPro" id="IPR014983">
    <property type="entry name" value="GAD-rel"/>
</dbReference>
<gene>
    <name evidence="3" type="ORF">GHO27_14870</name>
</gene>
<organism evidence="3 4">
    <name type="scientific">Pseudomonas helleri</name>
    <dbReference type="NCBI Taxonomy" id="1608996"/>
    <lineage>
        <taxon>Bacteria</taxon>
        <taxon>Pseudomonadati</taxon>
        <taxon>Pseudomonadota</taxon>
        <taxon>Gammaproteobacteria</taxon>
        <taxon>Pseudomonadales</taxon>
        <taxon>Pseudomonadaceae</taxon>
        <taxon>Pseudomonas</taxon>
    </lineage>
</organism>
<proteinExistence type="predicted"/>
<feature type="domain" description="GAD-related" evidence="1">
    <location>
        <begin position="6"/>
        <end position="102"/>
    </location>
</feature>
<reference evidence="3 4" key="1">
    <citation type="submission" date="2019-10" db="EMBL/GenBank/DDBJ databases">
        <title>Evaluation of single-gene subtyping targets for Pseudomonas.</title>
        <authorList>
            <person name="Reichler S.J."/>
            <person name="Orsi R.H."/>
            <person name="Wiedmann M."/>
            <person name="Martin N.H."/>
            <person name="Murphy S.I."/>
        </authorList>
    </citation>
    <scope>NUCLEOTIDE SEQUENCE [LARGE SCALE GENOMIC DNA]</scope>
    <source>
        <strain evidence="3 4">FSL R10-1637</strain>
    </source>
</reference>
<evidence type="ECO:0000259" key="1">
    <source>
        <dbReference type="Pfam" id="PF08887"/>
    </source>
</evidence>
<accession>A0A6L5HUM0</accession>
<protein>
    <submittedName>
        <fullName evidence="3">DUF1851 domain-containing protein</fullName>
    </submittedName>
</protein>
<dbReference type="Proteomes" id="UP000478064">
    <property type="component" value="Unassembled WGS sequence"/>
</dbReference>
<evidence type="ECO:0000259" key="2">
    <source>
        <dbReference type="Pfam" id="PF08906"/>
    </source>
</evidence>
<dbReference type="EMBL" id="WIVU01000028">
    <property type="protein sequence ID" value="MQU06970.1"/>
    <property type="molecule type" value="Genomic_DNA"/>
</dbReference>
<sequence>MLHVFFKYVVEKHGTPDKSTPLNSHELQNIRQVFPENLVGFYQEYGRCVLRQGRLQMCHPMDLQKILKLVLKSDSDISHENSYAFAYFSFGDIYFYNNRYGCGSIELLTGKIFNNDLTSSAETSPLIGHTVFMPFSLSDESLDLTDHLGKALFKKATNKYGELNIGECFGFVPALGLGGEIRY</sequence>
<dbReference type="AlphaFoldDB" id="A0A6L5HUM0"/>
<evidence type="ECO:0000313" key="4">
    <source>
        <dbReference type="Proteomes" id="UP000478064"/>
    </source>
</evidence>
<evidence type="ECO:0000313" key="3">
    <source>
        <dbReference type="EMBL" id="MQU06970.1"/>
    </source>
</evidence>